<evidence type="ECO:0008006" key="4">
    <source>
        <dbReference type="Google" id="ProtNLM"/>
    </source>
</evidence>
<dbReference type="InterPro" id="IPR036514">
    <property type="entry name" value="SGNH_hydro_sf"/>
</dbReference>
<protein>
    <recommendedName>
        <fullName evidence="4">SGNH/GDSL hydrolase family protein</fullName>
    </recommendedName>
</protein>
<dbReference type="Gene3D" id="3.40.50.1110">
    <property type="entry name" value="SGNH hydrolase"/>
    <property type="match status" value="1"/>
</dbReference>
<dbReference type="CDD" id="cd01846">
    <property type="entry name" value="fatty_acyltransferase_like"/>
    <property type="match status" value="1"/>
</dbReference>
<dbReference type="Proteomes" id="UP000177870">
    <property type="component" value="Chromosome"/>
</dbReference>
<dbReference type="InterPro" id="IPR008265">
    <property type="entry name" value="Lipase_GDSL_AS"/>
</dbReference>
<evidence type="ECO:0000313" key="3">
    <source>
        <dbReference type="Proteomes" id="UP000177870"/>
    </source>
</evidence>
<dbReference type="KEGG" id="mpro:BJP34_04330"/>
<proteinExistence type="predicted"/>
<evidence type="ECO:0000256" key="1">
    <source>
        <dbReference type="ARBA" id="ARBA00022729"/>
    </source>
</evidence>
<dbReference type="AlphaFoldDB" id="A0A1D8TMJ0"/>
<dbReference type="EMBL" id="CP017599">
    <property type="protein sequence ID" value="AOW98782.1"/>
    <property type="molecule type" value="Genomic_DNA"/>
</dbReference>
<dbReference type="OrthoDB" id="5292073at2"/>
<dbReference type="SUPFAM" id="SSF52266">
    <property type="entry name" value="SGNH hydrolase"/>
    <property type="match status" value="1"/>
</dbReference>
<dbReference type="PROSITE" id="PS01098">
    <property type="entry name" value="LIPASE_GDSL_SER"/>
    <property type="match status" value="1"/>
</dbReference>
<sequence length="489" mass="56637">MTDYYVAAYFYDFQRKYEEDNPSLMWQNPGKRNWTWSIDKGYHDWFPSYTELSGQLLDSFFVETELTRAELEERCIKSIFEKHQDKPSYKLFDYSAATSALNPYEYPIHFKKDESNQTIKKMVIFGDSLSDTGNLKHWVKLMPEYPYWYGRFTNGLTWSEYLSKETGITLFNWAYGGAKSDLINDFKPKEILDYVKSGGRNVITGSMTTTINRYLDNGWLSGKKIDLTAAEETAYTLWIGANDYLEKFDSEETLFNLIEYPNDVGGYEKVSDRATDNIIKNIKKLNDKGAKYFIIPNLPNIGKTPTIATVSYDFSRGSVKTREDFSAAITNIINVHNNKLKIKIESLKEERGKYLEIVYIDLFSDFDALLENKNPFTGDYFDAQFENEYNDIQSTGSSAIQIPKQCFQGGYLAEGITNSDWRGYASNNTSKRTDGSFNFLSTFWDNVHPTSYAHSLIAYSFQYWMKEAGLISSSLPKLEDYRDRNRHLD</sequence>
<dbReference type="PANTHER" id="PTHR45642">
    <property type="entry name" value="GDSL ESTERASE/LIPASE EXL3"/>
    <property type="match status" value="1"/>
</dbReference>
<dbReference type="RefSeq" id="WP_070391289.1">
    <property type="nucleotide sequence ID" value="NZ_CP017599.1"/>
</dbReference>
<dbReference type="PANTHER" id="PTHR45642:SF139">
    <property type="entry name" value="SGNH HYDROLASE-TYPE ESTERASE DOMAIN-CONTAINING PROTEIN"/>
    <property type="match status" value="1"/>
</dbReference>
<accession>A0A1D8TMJ0</accession>
<dbReference type="InterPro" id="IPR050592">
    <property type="entry name" value="GDSL_lipolytic_enzyme"/>
</dbReference>
<dbReference type="Pfam" id="PF00657">
    <property type="entry name" value="Lipase_GDSL"/>
    <property type="match status" value="1"/>
</dbReference>
<dbReference type="GO" id="GO:0016298">
    <property type="term" value="F:lipase activity"/>
    <property type="evidence" value="ECO:0007669"/>
    <property type="project" value="InterPro"/>
</dbReference>
<name>A0A1D8TMJ0_9CYAN</name>
<organism evidence="2 3">
    <name type="scientific">Moorena producens PAL-8-15-08-1</name>
    <dbReference type="NCBI Taxonomy" id="1458985"/>
    <lineage>
        <taxon>Bacteria</taxon>
        <taxon>Bacillati</taxon>
        <taxon>Cyanobacteriota</taxon>
        <taxon>Cyanophyceae</taxon>
        <taxon>Coleofasciculales</taxon>
        <taxon>Coleofasciculaceae</taxon>
        <taxon>Moorena</taxon>
    </lineage>
</organism>
<dbReference type="InterPro" id="IPR001087">
    <property type="entry name" value="GDSL"/>
</dbReference>
<gene>
    <name evidence="2" type="ORF">BJP34_04330</name>
</gene>
<dbReference type="GO" id="GO:0006629">
    <property type="term" value="P:lipid metabolic process"/>
    <property type="evidence" value="ECO:0007669"/>
    <property type="project" value="InterPro"/>
</dbReference>
<evidence type="ECO:0000313" key="2">
    <source>
        <dbReference type="EMBL" id="AOW98782.1"/>
    </source>
</evidence>
<keyword evidence="1" id="KW-0732">Signal</keyword>
<reference evidence="3" key="1">
    <citation type="submission" date="2016-10" db="EMBL/GenBank/DDBJ databases">
        <title>Comparative genomics uncovers the prolific and rare metabolic potential of the cyanobacterial genus Moorea.</title>
        <authorList>
            <person name="Leao T."/>
            <person name="Castelao G."/>
            <person name="Korobeynikov A."/>
            <person name="Monroe E.A."/>
            <person name="Podell S."/>
            <person name="Glukhov E."/>
            <person name="Allen E."/>
            <person name="Gerwick W.H."/>
            <person name="Gerwick L."/>
        </authorList>
    </citation>
    <scope>NUCLEOTIDE SEQUENCE [LARGE SCALE GENOMIC DNA]</scope>
    <source>
        <strain evidence="3">PAL-8-15-08-1</strain>
    </source>
</reference>